<dbReference type="PANTHER" id="PTHR32411">
    <property type="entry name" value="CYSTEINE-RICH REPEAT SECRETORY PROTEIN 38-RELATED"/>
    <property type="match status" value="1"/>
</dbReference>
<evidence type="ECO:0000256" key="2">
    <source>
        <dbReference type="ARBA" id="ARBA00022525"/>
    </source>
</evidence>
<dbReference type="CDD" id="cd23509">
    <property type="entry name" value="Gnk2-like"/>
    <property type="match status" value="3"/>
</dbReference>
<dbReference type="Pfam" id="PF01657">
    <property type="entry name" value="Stress-antifung"/>
    <property type="match status" value="3"/>
</dbReference>
<dbReference type="EMBL" id="OU466859">
    <property type="protein sequence ID" value="CAH2053065.1"/>
    <property type="molecule type" value="Genomic_DNA"/>
</dbReference>
<keyword evidence="2" id="KW-0964">Secreted</keyword>
<dbReference type="InterPro" id="IPR002902">
    <property type="entry name" value="GNK2"/>
</dbReference>
<evidence type="ECO:0000256" key="1">
    <source>
        <dbReference type="ARBA" id="ARBA00004613"/>
    </source>
</evidence>
<dbReference type="Gene3D" id="3.30.430.20">
    <property type="entry name" value="Gnk2 domain, C-X8-C-X2-C motif"/>
    <property type="match status" value="3"/>
</dbReference>
<feature type="domain" description="Gnk2-homologous" evidence="6">
    <location>
        <begin position="70"/>
        <end position="174"/>
    </location>
</feature>
<evidence type="ECO:0000256" key="4">
    <source>
        <dbReference type="ARBA" id="ARBA00022737"/>
    </source>
</evidence>
<comment type="subcellular location">
    <subcellularLocation>
        <location evidence="1">Secreted</location>
    </subcellularLocation>
</comment>
<comment type="similarity">
    <text evidence="5">Belongs to the cysteine-rich repeat secretory protein family.</text>
</comment>
<dbReference type="InterPro" id="IPR038408">
    <property type="entry name" value="GNK2_sf"/>
</dbReference>
<keyword evidence="8" id="KW-1185">Reference proteome</keyword>
<feature type="domain" description="Gnk2-homologous" evidence="6">
    <location>
        <begin position="179"/>
        <end position="286"/>
    </location>
</feature>
<proteinExistence type="inferred from homology"/>
<keyword evidence="3" id="KW-0732">Signal</keyword>
<evidence type="ECO:0000313" key="7">
    <source>
        <dbReference type="EMBL" id="CAH2053065.1"/>
    </source>
</evidence>
<protein>
    <recommendedName>
        <fullName evidence="6">Gnk2-homologous domain-containing protein</fullName>
    </recommendedName>
</protein>
<evidence type="ECO:0000259" key="6">
    <source>
        <dbReference type="PROSITE" id="PS51473"/>
    </source>
</evidence>
<dbReference type="InterPro" id="IPR050581">
    <property type="entry name" value="CRR_secretory_protein"/>
</dbReference>
<organism evidence="7 8">
    <name type="scientific">Thlaspi arvense</name>
    <name type="common">Field penny-cress</name>
    <dbReference type="NCBI Taxonomy" id="13288"/>
    <lineage>
        <taxon>Eukaryota</taxon>
        <taxon>Viridiplantae</taxon>
        <taxon>Streptophyta</taxon>
        <taxon>Embryophyta</taxon>
        <taxon>Tracheophyta</taxon>
        <taxon>Spermatophyta</taxon>
        <taxon>Magnoliopsida</taxon>
        <taxon>eudicotyledons</taxon>
        <taxon>Gunneridae</taxon>
        <taxon>Pentapetalae</taxon>
        <taxon>rosids</taxon>
        <taxon>malvids</taxon>
        <taxon>Brassicales</taxon>
        <taxon>Brassicaceae</taxon>
        <taxon>Thlaspideae</taxon>
        <taxon>Thlaspi</taxon>
    </lineage>
</organism>
<evidence type="ECO:0000256" key="5">
    <source>
        <dbReference type="ARBA" id="ARBA00038515"/>
    </source>
</evidence>
<dbReference type="PANTHER" id="PTHR32411:SF54">
    <property type="entry name" value="CYSTEINE-RICH REPEAT SECRETORY PROTEIN 29-RELATED"/>
    <property type="match status" value="1"/>
</dbReference>
<evidence type="ECO:0000313" key="8">
    <source>
        <dbReference type="Proteomes" id="UP000836841"/>
    </source>
</evidence>
<dbReference type="PROSITE" id="PS51473">
    <property type="entry name" value="GNK2"/>
    <property type="match status" value="2"/>
</dbReference>
<dbReference type="GO" id="GO:0005576">
    <property type="term" value="C:extracellular region"/>
    <property type="evidence" value="ECO:0007669"/>
    <property type="project" value="UniProtKB-SubCell"/>
</dbReference>
<sequence length="359" mass="40719">MGPSYPFVAAKVLGPNSSLINKPLLEKRRRTMYSSLSVPKRLALVPTFVVVAIQFLLLRSISSLNITNAYLHHTCFVSQGKYNPGSAYEKDLNDIIKSIPLTSNFSRGFKMMSLGKGPNFVSVTHQCRGDSYGPKCRSCFTNTASELRRRCPKKQRGNNMVRPMSSRDFCINTFEKIDYKNNFCMSNAKTFSVDNYSNMNWLIFINNLTTKAISEKNPSPLYAAGERRLGKDKLYRMVQCMQDISSTDCEECLGSNLLKFQKCLYYKRGARAVGRSCTFRYEFYPFIDTKADLNDIIKSIPLTSNFSRGFEMMSLGKGPNFVSVTHQCRGDSYGPKCRSCFTNTASELRRRCPKKTKGE</sequence>
<accession>A0AAU9S0E8</accession>
<keyword evidence="4" id="KW-0677">Repeat</keyword>
<gene>
    <name evidence="7" type="ORF">TAV2_LOCUS11693</name>
</gene>
<evidence type="ECO:0000256" key="3">
    <source>
        <dbReference type="ARBA" id="ARBA00022729"/>
    </source>
</evidence>
<name>A0AAU9S0E8_THLAR</name>
<dbReference type="Proteomes" id="UP000836841">
    <property type="component" value="Chromosome 3"/>
</dbReference>
<reference evidence="7 8" key="1">
    <citation type="submission" date="2022-03" db="EMBL/GenBank/DDBJ databases">
        <authorList>
            <person name="Nunn A."/>
            <person name="Chopra R."/>
            <person name="Nunn A."/>
            <person name="Contreras Garrido A."/>
        </authorList>
    </citation>
    <scope>NUCLEOTIDE SEQUENCE [LARGE SCALE GENOMIC DNA]</scope>
</reference>
<dbReference type="AlphaFoldDB" id="A0AAU9S0E8"/>